<evidence type="ECO:0000313" key="4">
    <source>
        <dbReference type="Proteomes" id="UP000755585"/>
    </source>
</evidence>
<keyword evidence="4" id="KW-1185">Reference proteome</keyword>
<dbReference type="EMBL" id="JAGINT010000002">
    <property type="protein sequence ID" value="MBP2356656.1"/>
    <property type="molecule type" value="Genomic_DNA"/>
</dbReference>
<reference evidence="3 4" key="1">
    <citation type="submission" date="2021-03" db="EMBL/GenBank/DDBJ databases">
        <title>Sequencing the genomes of 1000 actinobacteria strains.</title>
        <authorList>
            <person name="Klenk H.-P."/>
        </authorList>
    </citation>
    <scope>NUCLEOTIDE SEQUENCE [LARGE SCALE GENOMIC DNA]</scope>
    <source>
        <strain evidence="3 4">DSM 18824</strain>
    </source>
</reference>
<keyword evidence="2" id="KW-1133">Transmembrane helix</keyword>
<protein>
    <recommendedName>
        <fullName evidence="5">Mce-associated membrane protein</fullName>
    </recommendedName>
</protein>
<gene>
    <name evidence="3" type="ORF">JOF29_007766</name>
</gene>
<feature type="region of interest" description="Disordered" evidence="1">
    <location>
        <begin position="48"/>
        <end position="95"/>
    </location>
</feature>
<comment type="caution">
    <text evidence="3">The sequence shown here is derived from an EMBL/GenBank/DDBJ whole genome shotgun (WGS) entry which is preliminary data.</text>
</comment>
<sequence length="220" mass="22656">MLRDQRRSEPASPVGVIAVIVLLAILVLGIGGGLPRLLNRGSDSQNPVGLLTPGASGSEAPPPSEGSTTQAPADTGLTTPPPQTQRPGASQTASADQVARSWANLFYARTPARETYEQLVARAAQYTTSELATTFSSAGDATYDALKADGGTSRVVSVTVTSPHPDTAPVDTPTRITRLVTVKVATTGKRAAQFDVPLLVTVVPDGERWSVSAVDGGTGP</sequence>
<keyword evidence="2" id="KW-0472">Membrane</keyword>
<evidence type="ECO:0000256" key="1">
    <source>
        <dbReference type="SAM" id="MobiDB-lite"/>
    </source>
</evidence>
<organism evidence="3 4">
    <name type="scientific">Kribbella aluminosa</name>
    <dbReference type="NCBI Taxonomy" id="416017"/>
    <lineage>
        <taxon>Bacteria</taxon>
        <taxon>Bacillati</taxon>
        <taxon>Actinomycetota</taxon>
        <taxon>Actinomycetes</taxon>
        <taxon>Propionibacteriales</taxon>
        <taxon>Kribbellaceae</taxon>
        <taxon>Kribbella</taxon>
    </lineage>
</organism>
<proteinExistence type="predicted"/>
<name>A0ABS4UYC6_9ACTN</name>
<accession>A0ABS4UYC6</accession>
<evidence type="ECO:0000313" key="3">
    <source>
        <dbReference type="EMBL" id="MBP2356656.1"/>
    </source>
</evidence>
<feature type="transmembrane region" description="Helical" evidence="2">
    <location>
        <begin position="12"/>
        <end position="34"/>
    </location>
</feature>
<keyword evidence="2" id="KW-0812">Transmembrane</keyword>
<feature type="compositionally biased region" description="Polar residues" evidence="1">
    <location>
        <begin position="85"/>
        <end position="95"/>
    </location>
</feature>
<dbReference type="Proteomes" id="UP000755585">
    <property type="component" value="Unassembled WGS sequence"/>
</dbReference>
<evidence type="ECO:0008006" key="5">
    <source>
        <dbReference type="Google" id="ProtNLM"/>
    </source>
</evidence>
<feature type="compositionally biased region" description="Low complexity" evidence="1">
    <location>
        <begin position="52"/>
        <end position="69"/>
    </location>
</feature>
<evidence type="ECO:0000256" key="2">
    <source>
        <dbReference type="SAM" id="Phobius"/>
    </source>
</evidence>